<sequence>MDTVNDERERALIPTGYDGATCTCVRSLARQGIGTVVASEKPNVPAAASRYCDEAVTLPRPRQGLVPYRDALLALAEREDVRTIIPVRPEDTYLLSRYESSFAEHVSLVVPPMAQLERVFDRIQLVAAAEAAGVPVPETRLLSDVDDWTPELLIKSRYNVLTDANLDDLGPDDANVVKGIHHVGRGETPDIEGIRAEMCHDPIVQEFVRTDGEFMFTGLYDHGEPLATFQHRQIRGNSYTGGGGVYRRSIADPELEEVGRALLDELDWHGLACIEYMRDAATGEYVLTEINPRMWQSLPSTVHAGADFPWYYWLAATGRADAIDDGYDVGVGTHMLYGELGYLLSVLTEDSPHVDRPAILGTLREIGASIVREPRFDYLKLDDPGPFVAGARRVLPDRVADGRWVSWLRHTDDRAPRHS</sequence>
<keyword evidence="1" id="KW-0547">Nucleotide-binding</keyword>
<evidence type="ECO:0000259" key="2">
    <source>
        <dbReference type="PROSITE" id="PS50975"/>
    </source>
</evidence>
<dbReference type="GO" id="GO:0005524">
    <property type="term" value="F:ATP binding"/>
    <property type="evidence" value="ECO:0007669"/>
    <property type="project" value="UniProtKB-UniRule"/>
</dbReference>
<accession>A0ABD5MU47</accession>
<proteinExistence type="predicted"/>
<dbReference type="Proteomes" id="UP001589595">
    <property type="component" value="Unassembled WGS sequence"/>
</dbReference>
<dbReference type="PROSITE" id="PS50975">
    <property type="entry name" value="ATP_GRASP"/>
    <property type="match status" value="1"/>
</dbReference>
<feature type="domain" description="ATP-grasp" evidence="2">
    <location>
        <begin position="126"/>
        <end position="317"/>
    </location>
</feature>
<evidence type="ECO:0000313" key="3">
    <source>
        <dbReference type="EMBL" id="MFB9824767.1"/>
    </source>
</evidence>
<dbReference type="GeneID" id="67210595"/>
<dbReference type="RefSeq" id="WP_222923180.1">
    <property type="nucleotide sequence ID" value="NZ_CP082286.1"/>
</dbReference>
<keyword evidence="4" id="KW-1185">Reference proteome</keyword>
<dbReference type="Gene3D" id="3.40.50.20">
    <property type="match status" value="1"/>
</dbReference>
<dbReference type="SUPFAM" id="SSF56059">
    <property type="entry name" value="Glutathione synthetase ATP-binding domain-like"/>
    <property type="match status" value="1"/>
</dbReference>
<dbReference type="AlphaFoldDB" id="A0ABD5MU47"/>
<keyword evidence="1" id="KW-0067">ATP-binding</keyword>
<gene>
    <name evidence="3" type="ORF">ACFFOL_11395</name>
</gene>
<keyword evidence="3" id="KW-0436">Ligase</keyword>
<evidence type="ECO:0000313" key="4">
    <source>
        <dbReference type="Proteomes" id="UP001589595"/>
    </source>
</evidence>
<protein>
    <submittedName>
        <fullName evidence="3">Carboxylate--amine ligase</fullName>
    </submittedName>
</protein>
<comment type="caution">
    <text evidence="3">The sequence shown here is derived from an EMBL/GenBank/DDBJ whole genome shotgun (WGS) entry which is preliminary data.</text>
</comment>
<evidence type="ECO:0000256" key="1">
    <source>
        <dbReference type="PROSITE-ProRule" id="PRU00409"/>
    </source>
</evidence>
<dbReference type="EMBL" id="JBHMAJ010000007">
    <property type="protein sequence ID" value="MFB9824767.1"/>
    <property type="molecule type" value="Genomic_DNA"/>
</dbReference>
<dbReference type="GO" id="GO:0016874">
    <property type="term" value="F:ligase activity"/>
    <property type="evidence" value="ECO:0007669"/>
    <property type="project" value="UniProtKB-KW"/>
</dbReference>
<reference evidence="3" key="1">
    <citation type="submission" date="2024-09" db="EMBL/GenBank/DDBJ databases">
        <authorList>
            <person name="Sun Q."/>
        </authorList>
    </citation>
    <scope>NUCLEOTIDE SEQUENCE [LARGE SCALE GENOMIC DNA]</scope>
    <source>
        <strain evidence="3">JCM 31273</strain>
    </source>
</reference>
<dbReference type="Gene3D" id="3.30.470.20">
    <property type="entry name" value="ATP-grasp fold, B domain"/>
    <property type="match status" value="1"/>
</dbReference>
<organism evidence="3 4">
    <name type="scientific">Halobaculum roseum</name>
    <dbReference type="NCBI Taxonomy" id="2175149"/>
    <lineage>
        <taxon>Archaea</taxon>
        <taxon>Methanobacteriati</taxon>
        <taxon>Methanobacteriota</taxon>
        <taxon>Stenosarchaea group</taxon>
        <taxon>Halobacteria</taxon>
        <taxon>Halobacteriales</taxon>
        <taxon>Haloferacaceae</taxon>
        <taxon>Halobaculum</taxon>
    </lineage>
</organism>
<dbReference type="InterPro" id="IPR011761">
    <property type="entry name" value="ATP-grasp"/>
</dbReference>
<name>A0ABD5MU47_9EURY</name>